<dbReference type="PANTHER" id="PTHR43685:SF11">
    <property type="entry name" value="GLYCOSYLTRANSFERASE TAGX-RELATED"/>
    <property type="match status" value="1"/>
</dbReference>
<dbReference type="InterPro" id="IPR050834">
    <property type="entry name" value="Glycosyltransf_2"/>
</dbReference>
<dbReference type="InterPro" id="IPR001173">
    <property type="entry name" value="Glyco_trans_2-like"/>
</dbReference>
<dbReference type="CDD" id="cd00761">
    <property type="entry name" value="Glyco_tranf_GTA_type"/>
    <property type="match status" value="1"/>
</dbReference>
<dbReference type="Pfam" id="PF00535">
    <property type="entry name" value="Glycos_transf_2"/>
    <property type="match status" value="1"/>
</dbReference>
<comment type="caution">
    <text evidence="2">The sequence shown here is derived from an EMBL/GenBank/DDBJ whole genome shotgun (WGS) entry which is preliminary data.</text>
</comment>
<reference evidence="2 3" key="1">
    <citation type="submission" date="2018-03" db="EMBL/GenBank/DDBJ databases">
        <title>Rhodobacter veldkampii.</title>
        <authorList>
            <person name="Meyer T.E."/>
            <person name="Miller S."/>
            <person name="Lodha T."/>
            <person name="Gandham S."/>
            <person name="Chintalapati S."/>
            <person name="Chintalapati V.R."/>
        </authorList>
    </citation>
    <scope>NUCLEOTIDE SEQUENCE [LARGE SCALE GENOMIC DNA]</scope>
    <source>
        <strain evidence="2 3">DSM 11550</strain>
    </source>
</reference>
<dbReference type="SUPFAM" id="SSF53448">
    <property type="entry name" value="Nucleotide-diphospho-sugar transferases"/>
    <property type="match status" value="1"/>
</dbReference>
<evidence type="ECO:0000313" key="3">
    <source>
        <dbReference type="Proteomes" id="UP000241899"/>
    </source>
</evidence>
<dbReference type="EMBL" id="PZKF01000056">
    <property type="protein sequence ID" value="PTE14634.1"/>
    <property type="molecule type" value="Genomic_DNA"/>
</dbReference>
<keyword evidence="3" id="KW-1185">Reference proteome</keyword>
<feature type="domain" description="Glycosyltransferase 2-like" evidence="1">
    <location>
        <begin position="227"/>
        <end position="354"/>
    </location>
</feature>
<dbReference type="RefSeq" id="WP_107326098.1">
    <property type="nucleotide sequence ID" value="NZ_NHSP01000024.1"/>
</dbReference>
<evidence type="ECO:0000313" key="2">
    <source>
        <dbReference type="EMBL" id="PTE14634.1"/>
    </source>
</evidence>
<dbReference type="OrthoDB" id="7210452at2"/>
<proteinExistence type="predicted"/>
<dbReference type="PANTHER" id="PTHR43685">
    <property type="entry name" value="GLYCOSYLTRANSFERASE"/>
    <property type="match status" value="1"/>
</dbReference>
<gene>
    <name evidence="2" type="ORF">C5F46_14770</name>
</gene>
<dbReference type="Proteomes" id="UP000241899">
    <property type="component" value="Unassembled WGS sequence"/>
</dbReference>
<protein>
    <recommendedName>
        <fullName evidence="1">Glycosyltransferase 2-like domain-containing protein</fullName>
    </recommendedName>
</protein>
<accession>A0A2T4J9R1</accession>
<dbReference type="AlphaFoldDB" id="A0A2T4J9R1"/>
<evidence type="ECO:0000259" key="1">
    <source>
        <dbReference type="Pfam" id="PF00535"/>
    </source>
</evidence>
<dbReference type="InterPro" id="IPR029044">
    <property type="entry name" value="Nucleotide-diphossugar_trans"/>
</dbReference>
<dbReference type="Gene3D" id="3.90.550.10">
    <property type="entry name" value="Spore Coat Polysaccharide Biosynthesis Protein SpsA, Chain A"/>
    <property type="match status" value="1"/>
</dbReference>
<organism evidence="2 3">
    <name type="scientific">Phaeovulum veldkampii DSM 11550</name>
    <dbReference type="NCBI Taxonomy" id="1185920"/>
    <lineage>
        <taxon>Bacteria</taxon>
        <taxon>Pseudomonadati</taxon>
        <taxon>Pseudomonadota</taxon>
        <taxon>Alphaproteobacteria</taxon>
        <taxon>Rhodobacterales</taxon>
        <taxon>Paracoccaceae</taxon>
        <taxon>Phaeovulum</taxon>
    </lineage>
</organism>
<sequence>MVFSRSILPDRVRRALGAHAALRRHDFLDVLRQCGPSVSAGNSACIYAWYRLGCYQIVVAQAEKYVPRTVRDLVAISVSLAVAGRIQSCEGFVEKHLATLRRKPRYAIEAARGIVRFNPSLALKLLAGLPATADFHAAIYLALKQQVLAQKSFREIARPARPDIVAGHFFLKANLTTNIGEKVAAVNRQLFEFGLSAVHLADGASFFRLDMLRSENEHTSHNGPLVSIIVPTFNAEATLRNSVSSLLKQSYRNLEIIIVNDGSSDSTQRIANELVMEDPRVRVLDSALNRGAYAARNAGLKEAVGQFVTVHDADDFAHAQKIERQLFPLLQDERLVFSISDMVRVSDNGIFARREIYPLQRLNTSSLLFRRVLVLRECGYWEEERYGADSEYLFRLRNSFPKDRRIRLRLPLSFAADRSGSLTASVSIGGLGEPTDPRRIAYTEAYTRRWLQRSGGQSHV</sequence>
<name>A0A2T4J9R1_9RHOB</name>